<dbReference type="Gene3D" id="3.40.50.1110">
    <property type="entry name" value="SGNH hydrolase"/>
    <property type="match status" value="1"/>
</dbReference>
<dbReference type="Pfam" id="PF03629">
    <property type="entry name" value="SASA"/>
    <property type="match status" value="1"/>
</dbReference>
<dbReference type="Proteomes" id="UP001180842">
    <property type="component" value="Unassembled WGS sequence"/>
</dbReference>
<dbReference type="InterPro" id="IPR052940">
    <property type="entry name" value="Carb_Esterase_6"/>
</dbReference>
<gene>
    <name evidence="3" type="ORF">P7H00_07750</name>
</gene>
<evidence type="ECO:0000313" key="3">
    <source>
        <dbReference type="EMBL" id="MDT2737018.1"/>
    </source>
</evidence>
<comment type="caution">
    <text evidence="3">The sequence shown here is derived from an EMBL/GenBank/DDBJ whole genome shotgun (WGS) entry which is preliminary data.</text>
</comment>
<dbReference type="Gene3D" id="6.10.170.10">
    <property type="match status" value="1"/>
</dbReference>
<dbReference type="PANTHER" id="PTHR31988">
    <property type="entry name" value="ESTERASE, PUTATIVE (DUF303)-RELATED"/>
    <property type="match status" value="1"/>
</dbReference>
<protein>
    <submittedName>
        <fullName evidence="3">Sialate O-acetylesterase</fullName>
    </submittedName>
</protein>
<organism evidence="3 4">
    <name type="scientific">Enterococcus pseudoavium</name>
    <dbReference type="NCBI Taxonomy" id="44007"/>
    <lineage>
        <taxon>Bacteria</taxon>
        <taxon>Bacillati</taxon>
        <taxon>Bacillota</taxon>
        <taxon>Bacilli</taxon>
        <taxon>Lactobacillales</taxon>
        <taxon>Enterococcaceae</taxon>
        <taxon>Enterococcus</taxon>
    </lineage>
</organism>
<evidence type="ECO:0000259" key="2">
    <source>
        <dbReference type="Pfam" id="PF03629"/>
    </source>
</evidence>
<dbReference type="AlphaFoldDB" id="A0AAE4I126"/>
<reference evidence="3" key="1">
    <citation type="submission" date="2023-03" db="EMBL/GenBank/DDBJ databases">
        <authorList>
            <person name="Shen W."/>
            <person name="Cai J."/>
        </authorList>
    </citation>
    <scope>NUCLEOTIDE SEQUENCE</scope>
    <source>
        <strain evidence="3">P69-2</strain>
    </source>
</reference>
<name>A0AAE4I126_9ENTE</name>
<dbReference type="GO" id="GO:0016787">
    <property type="term" value="F:hydrolase activity"/>
    <property type="evidence" value="ECO:0007669"/>
    <property type="project" value="UniProtKB-KW"/>
</dbReference>
<dbReference type="SUPFAM" id="SSF52266">
    <property type="entry name" value="SGNH hydrolase"/>
    <property type="match status" value="1"/>
</dbReference>
<dbReference type="EMBL" id="JARQAI010000009">
    <property type="protein sequence ID" value="MDT2737018.1"/>
    <property type="molecule type" value="Genomic_DNA"/>
</dbReference>
<dbReference type="RefSeq" id="WP_311796999.1">
    <property type="nucleotide sequence ID" value="NZ_JARQAI010000009.1"/>
</dbReference>
<accession>A0AAE4I126</accession>
<evidence type="ECO:0000256" key="1">
    <source>
        <dbReference type="ARBA" id="ARBA00022801"/>
    </source>
</evidence>
<keyword evidence="1" id="KW-0378">Hydrolase</keyword>
<dbReference type="PANTHER" id="PTHR31988:SF19">
    <property type="entry name" value="9-O-ACETYL-N-ACETYLNEURAMINIC ACID DEACETYLASE-RELATED"/>
    <property type="match status" value="1"/>
</dbReference>
<proteinExistence type="predicted"/>
<feature type="domain" description="Sialate O-acetylesterase" evidence="2">
    <location>
        <begin position="4"/>
        <end position="224"/>
    </location>
</feature>
<dbReference type="InterPro" id="IPR005181">
    <property type="entry name" value="SASA"/>
</dbReference>
<evidence type="ECO:0000313" key="4">
    <source>
        <dbReference type="Proteomes" id="UP001180842"/>
    </source>
</evidence>
<dbReference type="InterPro" id="IPR036514">
    <property type="entry name" value="SGNH_hydro_sf"/>
</dbReference>
<sequence>MKSILLIGQSNMAGRGFLNEVPAIYNENIEMLRNGRWQMMAEPIHNDREVAGIGPAASFADAWSQDHPGEKLGLIPCAEGGSSIDEWAANQMLMRHAISEAKFAMETSELIGILWHQGENDSLNEHYTNYGKKLKAVFKHLREELDLPKLPIIVGELPDFLGKNGFGLSATEFSEINQEIAKVVSEEENSYLVSAENLAANPDGIHICAESQRQFGIRYYEAFSKRADILQAMGDEDERLSKTYGRETTQNEKIYLLSRDFATGKINYQKFMEKYAEIVK</sequence>